<evidence type="ECO:0000313" key="4">
    <source>
        <dbReference type="EMBL" id="MBE6505165.1"/>
    </source>
</evidence>
<evidence type="ECO:0000313" key="5">
    <source>
        <dbReference type="Proteomes" id="UP000762703"/>
    </source>
</evidence>
<dbReference type="InterPro" id="IPR051799">
    <property type="entry name" value="NADH_flavin_oxidoreductase"/>
</dbReference>
<dbReference type="RefSeq" id="WP_303736808.1">
    <property type="nucleotide sequence ID" value="NZ_SUTE01000040.1"/>
</dbReference>
<dbReference type="InterPro" id="IPR001155">
    <property type="entry name" value="OxRdtase_FMN_N"/>
</dbReference>
<dbReference type="EMBL" id="SUTE01000040">
    <property type="protein sequence ID" value="MBE6505165.1"/>
    <property type="molecule type" value="Genomic_DNA"/>
</dbReference>
<gene>
    <name evidence="4" type="ORF">E7Z73_05405</name>
</gene>
<sequence>MKDLFDCCKFGEFDLNSRIVRTGLWESERENSGNLTPEIYNRYENIAASGVGLIITELISLYPRDAFSKYSHTPHFKRFVREMKDLTDLVHLYDVPIFAQLGFVQFNKHAEHNVPIDEVSIEDIRKIQADFIKTCQKIDYAGFDGVQIALGNYYFFTRFISPYFNKRKDKYGGNTLNRLRIVLEMIKVIKETTNLHINCRLNAFDIQAGGMTIDDTVEIAKLLEKFGVDSLQITRPRSPQYFSKEHKDRTNPEIHSMNVEEIHLLTNETEKIIDNVNIPVIMGGGVSKKSQINEILNKTEIDFISMQRPFVYDPSFLVEWQIEDEGINECKMCNNCYWKKTSTCFINRLPTWNVEK</sequence>
<dbReference type="SUPFAM" id="SSF51395">
    <property type="entry name" value="FMN-linked oxidoreductases"/>
    <property type="match status" value="1"/>
</dbReference>
<name>A0A8T3VFE2_9EURY</name>
<reference evidence="4" key="1">
    <citation type="submission" date="2019-04" db="EMBL/GenBank/DDBJ databases">
        <title>Evolution of Biomass-Degrading Anaerobic Consortia Revealed by Metagenomics.</title>
        <authorList>
            <person name="Peng X."/>
        </authorList>
    </citation>
    <scope>NUCLEOTIDE SEQUENCE</scope>
    <source>
        <strain evidence="4">SIG12</strain>
    </source>
</reference>
<dbReference type="InterPro" id="IPR013785">
    <property type="entry name" value="Aldolase_TIM"/>
</dbReference>
<evidence type="ECO:0000256" key="2">
    <source>
        <dbReference type="ARBA" id="ARBA00023002"/>
    </source>
</evidence>
<accession>A0A8T3VFE2</accession>
<protein>
    <submittedName>
        <fullName evidence="4">NADH-dependent flavin oxidoreductase</fullName>
    </submittedName>
</protein>
<dbReference type="GO" id="GO:0010181">
    <property type="term" value="F:FMN binding"/>
    <property type="evidence" value="ECO:0007669"/>
    <property type="project" value="InterPro"/>
</dbReference>
<evidence type="ECO:0000259" key="3">
    <source>
        <dbReference type="Pfam" id="PF00724"/>
    </source>
</evidence>
<organism evidence="4 5">
    <name type="scientific">Methanobrevibacter millerae</name>
    <dbReference type="NCBI Taxonomy" id="230361"/>
    <lineage>
        <taxon>Archaea</taxon>
        <taxon>Methanobacteriati</taxon>
        <taxon>Methanobacteriota</taxon>
        <taxon>Methanomada group</taxon>
        <taxon>Methanobacteria</taxon>
        <taxon>Methanobacteriales</taxon>
        <taxon>Methanobacteriaceae</taxon>
        <taxon>Methanobrevibacter</taxon>
    </lineage>
</organism>
<dbReference type="PANTHER" id="PTHR43656">
    <property type="entry name" value="BINDING OXIDOREDUCTASE, PUTATIVE (AFU_ORTHOLOGUE AFUA_2G08260)-RELATED"/>
    <property type="match status" value="1"/>
</dbReference>
<dbReference type="Gene3D" id="3.20.20.70">
    <property type="entry name" value="Aldolase class I"/>
    <property type="match status" value="1"/>
</dbReference>
<proteinExistence type="predicted"/>
<dbReference type="AlphaFoldDB" id="A0A8T3VFE2"/>
<dbReference type="Pfam" id="PF00724">
    <property type="entry name" value="Oxidored_FMN"/>
    <property type="match status" value="1"/>
</dbReference>
<evidence type="ECO:0000256" key="1">
    <source>
        <dbReference type="ARBA" id="ARBA00022630"/>
    </source>
</evidence>
<dbReference type="Proteomes" id="UP000762703">
    <property type="component" value="Unassembled WGS sequence"/>
</dbReference>
<dbReference type="PANTHER" id="PTHR43656:SF2">
    <property type="entry name" value="BINDING OXIDOREDUCTASE, PUTATIVE (AFU_ORTHOLOGUE AFUA_2G08260)-RELATED"/>
    <property type="match status" value="1"/>
</dbReference>
<keyword evidence="2" id="KW-0560">Oxidoreductase</keyword>
<keyword evidence="1" id="KW-0285">Flavoprotein</keyword>
<feature type="domain" description="NADH:flavin oxidoreductase/NADH oxidase N-terminal" evidence="3">
    <location>
        <begin position="112"/>
        <end position="318"/>
    </location>
</feature>
<comment type="caution">
    <text evidence="4">The sequence shown here is derived from an EMBL/GenBank/DDBJ whole genome shotgun (WGS) entry which is preliminary data.</text>
</comment>
<dbReference type="GO" id="GO:0016491">
    <property type="term" value="F:oxidoreductase activity"/>
    <property type="evidence" value="ECO:0007669"/>
    <property type="project" value="UniProtKB-KW"/>
</dbReference>